<dbReference type="EMBL" id="GL883103">
    <property type="protein sequence ID" value="EGG07635.1"/>
    <property type="molecule type" value="Genomic_DNA"/>
</dbReference>
<accession>F4RIW8</accession>
<dbReference type="AlphaFoldDB" id="F4RIW8"/>
<feature type="region of interest" description="Disordered" evidence="1">
    <location>
        <begin position="691"/>
        <end position="720"/>
    </location>
</feature>
<dbReference type="KEGG" id="mlr:MELLADRAFT_116210"/>
<feature type="region of interest" description="Disordered" evidence="1">
    <location>
        <begin position="803"/>
        <end position="918"/>
    </location>
</feature>
<feature type="compositionally biased region" description="Basic residues" evidence="1">
    <location>
        <begin position="908"/>
        <end position="918"/>
    </location>
</feature>
<reference evidence="3" key="1">
    <citation type="journal article" date="2011" name="Proc. Natl. Acad. Sci. U.S.A.">
        <title>Obligate biotrophy features unraveled by the genomic analysis of rust fungi.</title>
        <authorList>
            <person name="Duplessis S."/>
            <person name="Cuomo C.A."/>
            <person name="Lin Y.-C."/>
            <person name="Aerts A."/>
            <person name="Tisserant E."/>
            <person name="Veneault-Fourrey C."/>
            <person name="Joly D.L."/>
            <person name="Hacquard S."/>
            <person name="Amselem J."/>
            <person name="Cantarel B.L."/>
            <person name="Chiu R."/>
            <person name="Coutinho P.M."/>
            <person name="Feau N."/>
            <person name="Field M."/>
            <person name="Frey P."/>
            <person name="Gelhaye E."/>
            <person name="Goldberg J."/>
            <person name="Grabherr M.G."/>
            <person name="Kodira C.D."/>
            <person name="Kohler A."/>
            <person name="Kuees U."/>
            <person name="Lindquist E.A."/>
            <person name="Lucas S.M."/>
            <person name="Mago R."/>
            <person name="Mauceli E."/>
            <person name="Morin E."/>
            <person name="Murat C."/>
            <person name="Pangilinan J.L."/>
            <person name="Park R."/>
            <person name="Pearson M."/>
            <person name="Quesneville H."/>
            <person name="Rouhier N."/>
            <person name="Sakthikumar S."/>
            <person name="Salamov A.A."/>
            <person name="Schmutz J."/>
            <person name="Selles B."/>
            <person name="Shapiro H."/>
            <person name="Tanguay P."/>
            <person name="Tuskan G.A."/>
            <person name="Henrissat B."/>
            <person name="Van de Peer Y."/>
            <person name="Rouze P."/>
            <person name="Ellis J.G."/>
            <person name="Dodds P.N."/>
            <person name="Schein J.E."/>
            <person name="Zhong S."/>
            <person name="Hamelin R.C."/>
            <person name="Grigoriev I.V."/>
            <person name="Szabo L.J."/>
            <person name="Martin F."/>
        </authorList>
    </citation>
    <scope>NUCLEOTIDE SEQUENCE [LARGE SCALE GENOMIC DNA]</scope>
    <source>
        <strain evidence="3">98AG31 / pathotype 3-4-7</strain>
    </source>
</reference>
<dbReference type="RefSeq" id="XP_007408967.1">
    <property type="nucleotide sequence ID" value="XM_007408905.1"/>
</dbReference>
<feature type="compositionally biased region" description="Polar residues" evidence="1">
    <location>
        <begin position="850"/>
        <end position="884"/>
    </location>
</feature>
<feature type="region of interest" description="Disordered" evidence="1">
    <location>
        <begin position="753"/>
        <end position="776"/>
    </location>
</feature>
<dbReference type="GeneID" id="18925772"/>
<dbReference type="OrthoDB" id="2382881at2759"/>
<feature type="compositionally biased region" description="Polar residues" evidence="1">
    <location>
        <begin position="691"/>
        <end position="708"/>
    </location>
</feature>
<evidence type="ECO:0000313" key="2">
    <source>
        <dbReference type="EMBL" id="EGG07635.1"/>
    </source>
</evidence>
<dbReference type="Proteomes" id="UP000001072">
    <property type="component" value="Unassembled WGS sequence"/>
</dbReference>
<sequence length="918" mass="102948">MELSESWPSQTCVANQTFAGARLKYNQNQFNHSEPRLDFEFARQKSELFTRPQVPLLQTFPPPVNKTDVPENTDSYRLLVSANGYLRECYPEVDLPKEVLLSHIMEDQDQAISDEISSASKLIGFSIGDQTSVFISTGGPSSNELYCSVMRYPFENDSSSIPVPTFIATAKPIITFPTPILQLANGPCLSFNGQASLLARTIQSTYFFGSPQLNNVSVDGEETDFQSPPTNIDEPIPLITIPTSDTQKVTHLDACIGTARDGFTYGYIVDNRGGIWKTSDPDNGPQCLHIGTLTLTDNDGERIDWARSSATFYQDCITVGLRKSVQVIDPRAGLEPTTVLFDSRNDYKNLYSLNDNHILTDIERHPSHLSPHLRLINTTQSLIVLDDRKPTVPMVSFPHHRTQDLTLRMSFPSDLERFPTQEGFNSTTPNPFVILWSRQNDVASLHSLDRNQFDKPPAMIGYPTTVPVLSTTENNPRTGLVLTSFPNNKSTSKHLSVVEMTRDGALWQQVISLEDQADLSESVTTSFTPSQRRVWDEELFQREKECKMSDQLSRQAITPATKSSMLAGLSIICQDFDKIYISKTAQDESQSLSSDEESRPARFLTRRLDVPDVTDPPIDPELLRSESRISQVDSTDEGLSQNSQSLENNNVIDLMPTLRSILYNPNDKLLNPVENNHDEIERLISNGINNSSRSKYKKSITQPVTQNSLRRETEESEENNGVDAVERLMSGWKIGIPSSEYEWKDICIEDQEVEEEDELDTDYGRSSRRQTPLSGLQRSRDYSIGFDYDTQFSEVRSKIEIGRAPSRSVSRKEPSTPGRSSKNRSMDFTSPFTTPFKESTHQHHHDRSSPSHLPSNEPNNFYQSQNLPTTNSNGFGGSLSQETFGGNLMAFSQVLPGPHGDRSNPGGHVKKKKRVGGF</sequence>
<feature type="compositionally biased region" description="Basic and acidic residues" evidence="1">
    <location>
        <begin position="596"/>
        <end position="610"/>
    </location>
</feature>
<gene>
    <name evidence="2" type="ORF">MELLADRAFT_116210</name>
</gene>
<evidence type="ECO:0000313" key="3">
    <source>
        <dbReference type="Proteomes" id="UP000001072"/>
    </source>
</evidence>
<protein>
    <submittedName>
        <fullName evidence="2">Uncharacterized protein</fullName>
    </submittedName>
</protein>
<dbReference type="VEuPathDB" id="FungiDB:MELLADRAFT_116210"/>
<organism evidence="3">
    <name type="scientific">Melampsora larici-populina (strain 98AG31 / pathotype 3-4-7)</name>
    <name type="common">Poplar leaf rust fungus</name>
    <dbReference type="NCBI Taxonomy" id="747676"/>
    <lineage>
        <taxon>Eukaryota</taxon>
        <taxon>Fungi</taxon>
        <taxon>Dikarya</taxon>
        <taxon>Basidiomycota</taxon>
        <taxon>Pucciniomycotina</taxon>
        <taxon>Pucciniomycetes</taxon>
        <taxon>Pucciniales</taxon>
        <taxon>Melampsoraceae</taxon>
        <taxon>Melampsora</taxon>
    </lineage>
</organism>
<evidence type="ECO:0000256" key="1">
    <source>
        <dbReference type="SAM" id="MobiDB-lite"/>
    </source>
</evidence>
<feature type="region of interest" description="Disordered" evidence="1">
    <location>
        <begin position="585"/>
        <end position="644"/>
    </location>
</feature>
<proteinExistence type="predicted"/>
<dbReference type="HOGENOM" id="CLU_327353_0_0_1"/>
<dbReference type="InParanoid" id="F4RIW8"/>
<keyword evidence="3" id="KW-1185">Reference proteome</keyword>
<name>F4RIW8_MELLP</name>
<feature type="compositionally biased region" description="Polar residues" evidence="1">
    <location>
        <begin position="826"/>
        <end position="837"/>
    </location>
</feature>